<evidence type="ECO:0000256" key="2">
    <source>
        <dbReference type="ARBA" id="ARBA00022670"/>
    </source>
</evidence>
<dbReference type="Pfam" id="PF00353">
    <property type="entry name" value="HemolysinCabind"/>
    <property type="match status" value="1"/>
</dbReference>
<keyword evidence="5" id="KW-0862">Zinc</keyword>
<dbReference type="EC" id="3.4.24.40" evidence="7"/>
<dbReference type="Gene3D" id="2.150.10.10">
    <property type="entry name" value="Serralysin-like metalloprotease, C-terminal"/>
    <property type="match status" value="1"/>
</dbReference>
<evidence type="ECO:0000256" key="4">
    <source>
        <dbReference type="ARBA" id="ARBA00022801"/>
    </source>
</evidence>
<dbReference type="InterPro" id="IPR006026">
    <property type="entry name" value="Peptidase_Metallo"/>
</dbReference>
<dbReference type="GO" id="GO:0031012">
    <property type="term" value="C:extracellular matrix"/>
    <property type="evidence" value="ECO:0007669"/>
    <property type="project" value="InterPro"/>
</dbReference>
<dbReference type="PRINTS" id="PR00313">
    <property type="entry name" value="CABNDNGRPT"/>
</dbReference>
<dbReference type="InterPro" id="IPR001818">
    <property type="entry name" value="Pept_M10_metallopeptidase"/>
</dbReference>
<dbReference type="EMBL" id="LR778301">
    <property type="protein sequence ID" value="CAB1370349.1"/>
    <property type="molecule type" value="Genomic_DNA"/>
</dbReference>
<reference evidence="7 8" key="1">
    <citation type="submission" date="2020-03" db="EMBL/GenBank/DDBJ databases">
        <authorList>
            <consortium name="Genoscope - CEA"/>
            <person name="William W."/>
        </authorList>
    </citation>
    <scope>NUCLEOTIDE SEQUENCE [LARGE SCALE GENOMIC DNA]</scope>
    <source>
        <strain evidence="8">DSM 16959</strain>
    </source>
</reference>
<dbReference type="Proteomes" id="UP000515733">
    <property type="component" value="Chromosome"/>
</dbReference>
<keyword evidence="2" id="KW-0645">Protease</keyword>
<dbReference type="RefSeq" id="WP_145771856.1">
    <property type="nucleotide sequence ID" value="NZ_LR778301.1"/>
</dbReference>
<keyword evidence="8" id="KW-1185">Reference proteome</keyword>
<dbReference type="GO" id="GO:0006508">
    <property type="term" value="P:proteolysis"/>
    <property type="evidence" value="ECO:0007669"/>
    <property type="project" value="UniProtKB-KW"/>
</dbReference>
<dbReference type="InterPro" id="IPR024079">
    <property type="entry name" value="MetalloPept_cat_dom_sf"/>
</dbReference>
<dbReference type="GO" id="GO:0005509">
    <property type="term" value="F:calcium ion binding"/>
    <property type="evidence" value="ECO:0007669"/>
    <property type="project" value="InterPro"/>
</dbReference>
<dbReference type="InterPro" id="IPR034033">
    <property type="entry name" value="Serralysin-like"/>
</dbReference>
<feature type="domain" description="Peptidase metallopeptidase" evidence="6">
    <location>
        <begin position="26"/>
        <end position="205"/>
    </location>
</feature>
<dbReference type="KEGG" id="doe:DENOEST_3195"/>
<dbReference type="PROSITE" id="PS00330">
    <property type="entry name" value="HEMOLYSIN_CALCIUM"/>
    <property type="match status" value="2"/>
</dbReference>
<dbReference type="SUPFAM" id="SSF55486">
    <property type="entry name" value="Metalloproteases ('zincins'), catalytic domain"/>
    <property type="match status" value="1"/>
</dbReference>
<dbReference type="GO" id="GO:0008270">
    <property type="term" value="F:zinc ion binding"/>
    <property type="evidence" value="ECO:0007669"/>
    <property type="project" value="InterPro"/>
</dbReference>
<dbReference type="SMART" id="SM00235">
    <property type="entry name" value="ZnMc"/>
    <property type="match status" value="1"/>
</dbReference>
<protein>
    <submittedName>
        <fullName evidence="7">Serralysin G (Modular protein)</fullName>
        <ecNumber evidence="7">3.4.24.40</ecNumber>
    </submittedName>
</protein>
<dbReference type="AlphaFoldDB" id="A0A6S6XWG9"/>
<comment type="similarity">
    <text evidence="1">Belongs to the peptidase M10B family.</text>
</comment>
<dbReference type="Pfam" id="PF00413">
    <property type="entry name" value="Peptidase_M10"/>
    <property type="match status" value="1"/>
</dbReference>
<dbReference type="InterPro" id="IPR001343">
    <property type="entry name" value="Hemolysn_Ca-bd"/>
</dbReference>
<dbReference type="OrthoDB" id="480426at2"/>
<proteinExistence type="inferred from homology"/>
<keyword evidence="4 7" id="KW-0378">Hydrolase</keyword>
<organism evidence="7 8">
    <name type="scientific">Denitratisoma oestradiolicum</name>
    <dbReference type="NCBI Taxonomy" id="311182"/>
    <lineage>
        <taxon>Bacteria</taxon>
        <taxon>Pseudomonadati</taxon>
        <taxon>Pseudomonadota</taxon>
        <taxon>Betaproteobacteria</taxon>
        <taxon>Nitrosomonadales</taxon>
        <taxon>Sterolibacteriaceae</taxon>
        <taxon>Denitratisoma</taxon>
    </lineage>
</organism>
<dbReference type="Gene3D" id="3.40.390.10">
    <property type="entry name" value="Collagenase (Catalytic Domain)"/>
    <property type="match status" value="1"/>
</dbReference>
<evidence type="ECO:0000256" key="5">
    <source>
        <dbReference type="ARBA" id="ARBA00022833"/>
    </source>
</evidence>
<evidence type="ECO:0000259" key="6">
    <source>
        <dbReference type="SMART" id="SM00235"/>
    </source>
</evidence>
<evidence type="ECO:0000256" key="1">
    <source>
        <dbReference type="ARBA" id="ARBA00009490"/>
    </source>
</evidence>
<evidence type="ECO:0000313" key="7">
    <source>
        <dbReference type="EMBL" id="CAB1370349.1"/>
    </source>
</evidence>
<evidence type="ECO:0000313" key="8">
    <source>
        <dbReference type="Proteomes" id="UP000515733"/>
    </source>
</evidence>
<dbReference type="CDD" id="cd04277">
    <property type="entry name" value="ZnMc_serralysin_like"/>
    <property type="match status" value="1"/>
</dbReference>
<dbReference type="GO" id="GO:0004222">
    <property type="term" value="F:metalloendopeptidase activity"/>
    <property type="evidence" value="ECO:0007669"/>
    <property type="project" value="InterPro"/>
</dbReference>
<dbReference type="SUPFAM" id="SSF51120">
    <property type="entry name" value="beta-Roll"/>
    <property type="match status" value="1"/>
</dbReference>
<keyword evidence="3" id="KW-0479">Metal-binding</keyword>
<evidence type="ECO:0000256" key="3">
    <source>
        <dbReference type="ARBA" id="ARBA00022723"/>
    </source>
</evidence>
<accession>A0A6S6XWG9</accession>
<gene>
    <name evidence="7" type="ORF">DENOEST_3195</name>
</gene>
<name>A0A6S6XWG9_9PROT</name>
<dbReference type="InterPro" id="IPR011049">
    <property type="entry name" value="Serralysin-like_metalloprot_C"/>
</dbReference>
<sequence length="599" mass="62989">MTTLSDLTSAPRANADWIDALIQDATAPKWNFIVPFRTKLYYTFSVSAGTESQRHGATVTDLTVFNSSQQSAARDIMAYVSGVTGITFYETQDGKASDIHFANCDVEGVNTSGVCVTYGSYAYYEDGTVSRYEPEAYIYLDNREFLGTNTAPSAGSDGYQVLLHEVGHALGLKHPFEGDAILSASWDNTANTLMSYTDSGGPYTQFRQLDLAALGFLFGTDGLGGIWGVAAAGAYYQGTSSNDTFTSGVGRHTWIGMGGTDAVAYSGTEGSYGFSLSNDELWLIVDGGGSYDYVSADVEQLRFSSSMLSVATEISRLTHVVMGTAGDDALVGSSAADTLNGAAGNDVITGGIGDDLLDGGSGSDVVALSGNATDYLFSLLTTGDVATTGLDGTDTLRAMERVRFDGGSETSIMNLLPMPRLNAPAYQAKVQAYFLGSLGRAADAAELTQYTSLLSAQSGSVWKDANGQTGTAGSLVGALFSSAEFSALISGKSNAQIVDAAFQRLTGTTPTQDVHDYYTGQLDTSGIRVRGLMNAMLNDLALMPRLDGALSAPSGWPVAYHDSLTTTQYRGYLDHLHLDGGIGIDNLDANGNLIQLTGV</sequence>
<dbReference type="InterPro" id="IPR018511">
    <property type="entry name" value="Hemolysin-typ_Ca-bd_CS"/>
</dbReference>